<dbReference type="RefSeq" id="WP_306255881.1">
    <property type="nucleotide sequence ID" value="NZ_JAUFSA010000005.1"/>
</dbReference>
<organism evidence="1 2">
    <name type="scientific">Mycobacterium paragordonae</name>
    <dbReference type="NCBI Taxonomy" id="1389713"/>
    <lineage>
        <taxon>Bacteria</taxon>
        <taxon>Bacillati</taxon>
        <taxon>Actinomycetota</taxon>
        <taxon>Actinomycetes</taxon>
        <taxon>Mycobacteriales</taxon>
        <taxon>Mycobacteriaceae</taxon>
        <taxon>Mycobacterium</taxon>
    </lineage>
</organism>
<reference evidence="1" key="1">
    <citation type="submission" date="2023-06" db="EMBL/GenBank/DDBJ databases">
        <title>Identification of two novel mycobacterium reveal diversities and complexities of Mycobacterium gordonae clade.</title>
        <authorList>
            <person name="Matsumoto Y."/>
            <person name="Nakamura S."/>
            <person name="Motooka D."/>
            <person name="Fukushima K."/>
        </authorList>
    </citation>
    <scope>NUCLEOTIDE SEQUENCE</scope>
    <source>
        <strain evidence="1">TY812</strain>
    </source>
</reference>
<protein>
    <submittedName>
        <fullName evidence="1">Uncharacterized protein</fullName>
    </submittedName>
</protein>
<proteinExistence type="predicted"/>
<dbReference type="Proteomes" id="UP001229081">
    <property type="component" value="Unassembled WGS sequence"/>
</dbReference>
<gene>
    <name evidence="1" type="ORF">QXL92_32415</name>
</gene>
<comment type="caution">
    <text evidence="1">The sequence shown here is derived from an EMBL/GenBank/DDBJ whole genome shotgun (WGS) entry which is preliminary data.</text>
</comment>
<dbReference type="AlphaFoldDB" id="A0AAJ1SDH9"/>
<sequence length="167" mass="18503">MSWLRHAVELSNTRFDRPHTSTIDPAEKGLLMSEDKADTVTAPASPFTTGTIDRSLHLIINAIESNPHTPGADVDVTLHLPGGTVTGVIEPCWHFDQKVLGFLQTVGADHSRQTFTDGNCPNCPNGGEFHEYMHLSRVTYRRSGGEVYSHDQLRVRMSDISSWAFGR</sequence>
<dbReference type="EMBL" id="JAUFSA010000005">
    <property type="protein sequence ID" value="MDP7739439.1"/>
    <property type="molecule type" value="Genomic_DNA"/>
</dbReference>
<name>A0AAJ1SDH9_9MYCO</name>
<evidence type="ECO:0000313" key="2">
    <source>
        <dbReference type="Proteomes" id="UP001229081"/>
    </source>
</evidence>
<evidence type="ECO:0000313" key="1">
    <source>
        <dbReference type="EMBL" id="MDP7739439.1"/>
    </source>
</evidence>
<accession>A0AAJ1SDH9</accession>